<proteinExistence type="predicted"/>
<dbReference type="PROSITE" id="PS51257">
    <property type="entry name" value="PROKAR_LIPOPROTEIN"/>
    <property type="match status" value="1"/>
</dbReference>
<feature type="chain" id="PRO_5045889345" evidence="2">
    <location>
        <begin position="24"/>
        <end position="91"/>
    </location>
</feature>
<dbReference type="Proteomes" id="UP001596203">
    <property type="component" value="Unassembled WGS sequence"/>
</dbReference>
<protein>
    <submittedName>
        <fullName evidence="3">Uncharacterized protein</fullName>
    </submittedName>
</protein>
<evidence type="ECO:0000313" key="4">
    <source>
        <dbReference type="Proteomes" id="UP001596203"/>
    </source>
</evidence>
<feature type="signal peptide" evidence="2">
    <location>
        <begin position="1"/>
        <end position="23"/>
    </location>
</feature>
<sequence length="91" mass="9201">MEKLSRRRLRSASVHLGALTALALTLTGCNQVGDDDDCDSRSTKPKNRSLATANPAPVGVVEARIGGGGVEPVAAVPTESGFGTHLASCGG</sequence>
<evidence type="ECO:0000256" key="1">
    <source>
        <dbReference type="SAM" id="MobiDB-lite"/>
    </source>
</evidence>
<keyword evidence="4" id="KW-1185">Reference proteome</keyword>
<name>A0ABW1K1R5_9ACTN</name>
<gene>
    <name evidence="3" type="ORF">ACFP2T_03100</name>
</gene>
<accession>A0ABW1K1R5</accession>
<dbReference type="EMBL" id="JBHSPR010000001">
    <property type="protein sequence ID" value="MFC6015181.1"/>
    <property type="molecule type" value="Genomic_DNA"/>
</dbReference>
<keyword evidence="2" id="KW-0732">Signal</keyword>
<reference evidence="4" key="1">
    <citation type="journal article" date="2019" name="Int. J. Syst. Evol. Microbiol.">
        <title>The Global Catalogue of Microorganisms (GCM) 10K type strain sequencing project: providing services to taxonomists for standard genome sequencing and annotation.</title>
        <authorList>
            <consortium name="The Broad Institute Genomics Platform"/>
            <consortium name="The Broad Institute Genome Sequencing Center for Infectious Disease"/>
            <person name="Wu L."/>
            <person name="Ma J."/>
        </authorList>
    </citation>
    <scope>NUCLEOTIDE SEQUENCE [LARGE SCALE GENOMIC DNA]</scope>
    <source>
        <strain evidence="4">ZS-35-S2</strain>
    </source>
</reference>
<evidence type="ECO:0000313" key="3">
    <source>
        <dbReference type="EMBL" id="MFC6015181.1"/>
    </source>
</evidence>
<dbReference type="RefSeq" id="WP_377416969.1">
    <property type="nucleotide sequence ID" value="NZ_JBHSPR010000001.1"/>
</dbReference>
<organism evidence="3 4">
    <name type="scientific">Plantactinospora solaniradicis</name>
    <dbReference type="NCBI Taxonomy" id="1723736"/>
    <lineage>
        <taxon>Bacteria</taxon>
        <taxon>Bacillati</taxon>
        <taxon>Actinomycetota</taxon>
        <taxon>Actinomycetes</taxon>
        <taxon>Micromonosporales</taxon>
        <taxon>Micromonosporaceae</taxon>
        <taxon>Plantactinospora</taxon>
    </lineage>
</organism>
<feature type="region of interest" description="Disordered" evidence="1">
    <location>
        <begin position="34"/>
        <end position="55"/>
    </location>
</feature>
<evidence type="ECO:0000256" key="2">
    <source>
        <dbReference type="SAM" id="SignalP"/>
    </source>
</evidence>
<comment type="caution">
    <text evidence="3">The sequence shown here is derived from an EMBL/GenBank/DDBJ whole genome shotgun (WGS) entry which is preliminary data.</text>
</comment>